<reference evidence="1 2" key="1">
    <citation type="submission" date="2016-09" db="EMBL/GenBank/DDBJ databases">
        <title>The draft genome of Dichanthelium oligosanthes: A C3 panicoid grass species.</title>
        <authorList>
            <person name="Studer A.J."/>
            <person name="Schnable J.C."/>
            <person name="Brutnell T.P."/>
        </authorList>
    </citation>
    <scope>NUCLEOTIDE SEQUENCE [LARGE SCALE GENOMIC DNA]</scope>
    <source>
        <strain evidence="2">cv. Kellogg 1175</strain>
        <tissue evidence="1">Leaf</tissue>
    </source>
</reference>
<dbReference type="STRING" id="888268.A0A1E5V3X1"/>
<name>A0A1E5V3X1_9POAL</name>
<comment type="caution">
    <text evidence="1">The sequence shown here is derived from an EMBL/GenBank/DDBJ whole genome shotgun (WGS) entry which is preliminary data.</text>
</comment>
<proteinExistence type="predicted"/>
<dbReference type="AlphaFoldDB" id="A0A1E5V3X1"/>
<keyword evidence="2" id="KW-1185">Reference proteome</keyword>
<dbReference type="Proteomes" id="UP000095767">
    <property type="component" value="Unassembled WGS sequence"/>
</dbReference>
<dbReference type="EMBL" id="LWDX02052708">
    <property type="protein sequence ID" value="OEL19744.1"/>
    <property type="molecule type" value="Genomic_DNA"/>
</dbReference>
<gene>
    <name evidence="1" type="ORF">BAE44_0019240</name>
</gene>
<sequence length="84" mass="9517">MLEFVCFFLGNAQVLQIMKIQSTMSDNPAWITEQQNLLSQCHKASMEAKVMFESLKVVHRKGFSIEAVSALPDLFDSDIDIMGY</sequence>
<evidence type="ECO:0000313" key="2">
    <source>
        <dbReference type="Proteomes" id="UP000095767"/>
    </source>
</evidence>
<dbReference type="OrthoDB" id="614244at2759"/>
<accession>A0A1E5V3X1</accession>
<evidence type="ECO:0000313" key="1">
    <source>
        <dbReference type="EMBL" id="OEL19744.1"/>
    </source>
</evidence>
<organism evidence="1 2">
    <name type="scientific">Dichanthelium oligosanthes</name>
    <dbReference type="NCBI Taxonomy" id="888268"/>
    <lineage>
        <taxon>Eukaryota</taxon>
        <taxon>Viridiplantae</taxon>
        <taxon>Streptophyta</taxon>
        <taxon>Embryophyta</taxon>
        <taxon>Tracheophyta</taxon>
        <taxon>Spermatophyta</taxon>
        <taxon>Magnoliopsida</taxon>
        <taxon>Liliopsida</taxon>
        <taxon>Poales</taxon>
        <taxon>Poaceae</taxon>
        <taxon>PACMAD clade</taxon>
        <taxon>Panicoideae</taxon>
        <taxon>Panicodae</taxon>
        <taxon>Paniceae</taxon>
        <taxon>Dichantheliinae</taxon>
        <taxon>Dichanthelium</taxon>
    </lineage>
</organism>
<protein>
    <submittedName>
        <fullName evidence="1">Uncharacterized protein</fullName>
    </submittedName>
</protein>